<organism evidence="1 2">
    <name type="scientific">Nepenthes gracilis</name>
    <name type="common">Slender pitcher plant</name>
    <dbReference type="NCBI Taxonomy" id="150966"/>
    <lineage>
        <taxon>Eukaryota</taxon>
        <taxon>Viridiplantae</taxon>
        <taxon>Streptophyta</taxon>
        <taxon>Embryophyta</taxon>
        <taxon>Tracheophyta</taxon>
        <taxon>Spermatophyta</taxon>
        <taxon>Magnoliopsida</taxon>
        <taxon>eudicotyledons</taxon>
        <taxon>Gunneridae</taxon>
        <taxon>Pentapetalae</taxon>
        <taxon>Caryophyllales</taxon>
        <taxon>Nepenthaceae</taxon>
        <taxon>Nepenthes</taxon>
    </lineage>
</organism>
<sequence>MQIRGEKFLKWPKLLKKDSGNQSKYCDFHRSSAHSTEDYKTLQREIEELIRRGHLAKFIKGLKKNQPKTTEGPIYGLDNEPVPVQGTIQLEVTLDTYPKTASRTLTFLVVDLPLVYNAILGSPCLTAFGAVTSIPYLKMKFPMPYGVEEVLGDQVTGRTYYIPRLPQVATLEQLENLTTGRGNPPASVIR</sequence>
<accession>A0AAD3TDS0</accession>
<gene>
    <name evidence="1" type="ORF">Nepgr_028819</name>
</gene>
<protein>
    <submittedName>
        <fullName evidence="1">Uncharacterized protein</fullName>
    </submittedName>
</protein>
<dbReference type="EMBL" id="BSYO01000032">
    <property type="protein sequence ID" value="GMH26976.1"/>
    <property type="molecule type" value="Genomic_DNA"/>
</dbReference>
<dbReference type="Proteomes" id="UP001279734">
    <property type="component" value="Unassembled WGS sequence"/>
</dbReference>
<evidence type="ECO:0000313" key="1">
    <source>
        <dbReference type="EMBL" id="GMH26976.1"/>
    </source>
</evidence>
<proteinExistence type="predicted"/>
<name>A0AAD3TDS0_NEPGR</name>
<evidence type="ECO:0000313" key="2">
    <source>
        <dbReference type="Proteomes" id="UP001279734"/>
    </source>
</evidence>
<dbReference type="AlphaFoldDB" id="A0AAD3TDS0"/>
<comment type="caution">
    <text evidence="1">The sequence shown here is derived from an EMBL/GenBank/DDBJ whole genome shotgun (WGS) entry which is preliminary data.</text>
</comment>
<keyword evidence="2" id="KW-1185">Reference proteome</keyword>
<reference evidence="1" key="1">
    <citation type="submission" date="2023-05" db="EMBL/GenBank/DDBJ databases">
        <title>Nepenthes gracilis genome sequencing.</title>
        <authorList>
            <person name="Fukushima K."/>
        </authorList>
    </citation>
    <scope>NUCLEOTIDE SEQUENCE</scope>
    <source>
        <strain evidence="1">SING2019-196</strain>
    </source>
</reference>